<dbReference type="Pfam" id="PF18911">
    <property type="entry name" value="PKD_4"/>
    <property type="match status" value="1"/>
</dbReference>
<dbReference type="InterPro" id="IPR022409">
    <property type="entry name" value="PKD/Chitinase_dom"/>
</dbReference>
<reference evidence="2 3" key="1">
    <citation type="submission" date="2020-09" db="EMBL/GenBank/DDBJ databases">
        <authorList>
            <person name="Kim M.K."/>
        </authorList>
    </citation>
    <scope>NUCLEOTIDE SEQUENCE [LARGE SCALE GENOMIC DNA]</scope>
    <source>
        <strain evidence="2 3">BT646</strain>
    </source>
</reference>
<accession>A0ABR8JDU2</accession>
<dbReference type="SMART" id="SM00089">
    <property type="entry name" value="PKD"/>
    <property type="match status" value="1"/>
</dbReference>
<dbReference type="SUPFAM" id="SSF49299">
    <property type="entry name" value="PKD domain"/>
    <property type="match status" value="1"/>
</dbReference>
<dbReference type="Proteomes" id="UP000642468">
    <property type="component" value="Unassembled WGS sequence"/>
</dbReference>
<gene>
    <name evidence="2" type="ORF">IC231_00420</name>
</gene>
<dbReference type="InterPro" id="IPR035986">
    <property type="entry name" value="PKD_dom_sf"/>
</dbReference>
<dbReference type="CDD" id="cd00146">
    <property type="entry name" value="PKD"/>
    <property type="match status" value="1"/>
</dbReference>
<organism evidence="2 3">
    <name type="scientific">Hymenobacter duratus</name>
    <dbReference type="NCBI Taxonomy" id="2771356"/>
    <lineage>
        <taxon>Bacteria</taxon>
        <taxon>Pseudomonadati</taxon>
        <taxon>Bacteroidota</taxon>
        <taxon>Cytophagia</taxon>
        <taxon>Cytophagales</taxon>
        <taxon>Hymenobacteraceae</taxon>
        <taxon>Hymenobacter</taxon>
    </lineage>
</organism>
<proteinExistence type="predicted"/>
<evidence type="ECO:0000313" key="2">
    <source>
        <dbReference type="EMBL" id="MBD2713492.1"/>
    </source>
</evidence>
<dbReference type="InterPro" id="IPR013783">
    <property type="entry name" value="Ig-like_fold"/>
</dbReference>
<dbReference type="RefSeq" id="WP_190782666.1">
    <property type="nucleotide sequence ID" value="NZ_JACWZZ010000001.1"/>
</dbReference>
<dbReference type="EMBL" id="JACWZZ010000001">
    <property type="protein sequence ID" value="MBD2713492.1"/>
    <property type="molecule type" value="Genomic_DNA"/>
</dbReference>
<keyword evidence="3" id="KW-1185">Reference proteome</keyword>
<sequence>MSKNLVPIIGIALSIMACKKESSNVVAPAPTTPAVAPTADFTYSGVLQNMTPIAFTSTSVGADTYNWKFGDGSTSTERNPIHTFRKSGVRTVELQVTGPTGIGTTTKSIPLALADTMSIIATSLTGNYRMTKKVYHQYALLYPYTSSTQTTPCDIVLVVTRNNMNIKIDSNEPDMRLLSSSALFSSANPGNLYFRYFGFRGTSASNRDEAYFKLGTDSLIYYSGYGGSGGGSWSMYYGKKQL</sequence>
<dbReference type="PROSITE" id="PS50093">
    <property type="entry name" value="PKD"/>
    <property type="match status" value="1"/>
</dbReference>
<evidence type="ECO:0000259" key="1">
    <source>
        <dbReference type="PROSITE" id="PS50093"/>
    </source>
</evidence>
<protein>
    <submittedName>
        <fullName evidence="2">PKD domain-containing protein</fullName>
    </submittedName>
</protein>
<dbReference type="InterPro" id="IPR000601">
    <property type="entry name" value="PKD_dom"/>
</dbReference>
<evidence type="ECO:0000313" key="3">
    <source>
        <dbReference type="Proteomes" id="UP000642468"/>
    </source>
</evidence>
<dbReference type="PROSITE" id="PS51257">
    <property type="entry name" value="PROKAR_LIPOPROTEIN"/>
    <property type="match status" value="1"/>
</dbReference>
<feature type="domain" description="PKD" evidence="1">
    <location>
        <begin position="64"/>
        <end position="109"/>
    </location>
</feature>
<name>A0ABR8JDU2_9BACT</name>
<comment type="caution">
    <text evidence="2">The sequence shown here is derived from an EMBL/GenBank/DDBJ whole genome shotgun (WGS) entry which is preliminary data.</text>
</comment>
<dbReference type="Gene3D" id="2.60.40.10">
    <property type="entry name" value="Immunoglobulins"/>
    <property type="match status" value="1"/>
</dbReference>